<dbReference type="AlphaFoldDB" id="A0AAE3SGE0"/>
<feature type="transmembrane region" description="Helical" evidence="12">
    <location>
        <begin position="97"/>
        <end position="115"/>
    </location>
</feature>
<keyword evidence="12 14" id="KW-0460">Magnesium</keyword>
<feature type="transmembrane region" description="Helical" evidence="12">
    <location>
        <begin position="307"/>
        <end position="328"/>
    </location>
</feature>
<comment type="caution">
    <text evidence="15">The sequence shown here is derived from an EMBL/GenBank/DDBJ whole genome shotgun (WGS) entry which is preliminary data.</text>
</comment>
<feature type="binding site" evidence="14">
    <location>
        <position position="236"/>
    </location>
    <ligand>
        <name>Mg(2+)</name>
        <dbReference type="ChEBI" id="CHEBI:18420"/>
    </ligand>
</feature>
<evidence type="ECO:0000256" key="6">
    <source>
        <dbReference type="ARBA" id="ARBA00022960"/>
    </source>
</evidence>
<feature type="transmembrane region" description="Helical" evidence="12">
    <location>
        <begin position="243"/>
        <end position="263"/>
    </location>
</feature>
<dbReference type="GO" id="GO:0051301">
    <property type="term" value="P:cell division"/>
    <property type="evidence" value="ECO:0007669"/>
    <property type="project" value="UniProtKB-KW"/>
</dbReference>
<comment type="pathway">
    <text evidence="12">Cell wall biogenesis; peptidoglycan biosynthesis.</text>
</comment>
<name>A0AAE3SGE0_9BACT</name>
<dbReference type="InterPro" id="IPR018480">
    <property type="entry name" value="PNAcMuramoyl-5peptid_Trfase_CS"/>
</dbReference>
<evidence type="ECO:0000256" key="8">
    <source>
        <dbReference type="ARBA" id="ARBA00022989"/>
    </source>
</evidence>
<dbReference type="GO" id="GO:0005886">
    <property type="term" value="C:plasma membrane"/>
    <property type="evidence" value="ECO:0007669"/>
    <property type="project" value="UniProtKB-SubCell"/>
</dbReference>
<evidence type="ECO:0000256" key="10">
    <source>
        <dbReference type="ARBA" id="ARBA00023306"/>
    </source>
</evidence>
<accession>A0AAE3SGE0</accession>
<evidence type="ECO:0000256" key="7">
    <source>
        <dbReference type="ARBA" id="ARBA00022984"/>
    </source>
</evidence>
<feature type="transmembrane region" description="Helical" evidence="12">
    <location>
        <begin position="212"/>
        <end position="231"/>
    </location>
</feature>
<comment type="similarity">
    <text evidence="2 12">Belongs to the glycosyltransferase 4 family. MraY subfamily.</text>
</comment>
<evidence type="ECO:0000256" key="2">
    <source>
        <dbReference type="ARBA" id="ARBA00005583"/>
    </source>
</evidence>
<feature type="transmembrane region" description="Helical" evidence="12">
    <location>
        <begin position="20"/>
        <end position="42"/>
    </location>
</feature>
<keyword evidence="11 12" id="KW-0961">Cell wall biogenesis/degradation</keyword>
<protein>
    <recommendedName>
        <fullName evidence="12 13">Phospho-N-acetylmuramoyl-pentapeptide-transferase</fullName>
        <ecNumber evidence="12 13">2.7.8.13</ecNumber>
    </recommendedName>
    <alternativeName>
        <fullName evidence="12">UDP-MurNAc-pentapeptide phosphotransferase</fullName>
    </alternativeName>
</protein>
<keyword evidence="5 12" id="KW-0812">Transmembrane</keyword>
<dbReference type="GO" id="GO:0008360">
    <property type="term" value="P:regulation of cell shape"/>
    <property type="evidence" value="ECO:0007669"/>
    <property type="project" value="UniProtKB-KW"/>
</dbReference>
<evidence type="ECO:0000256" key="11">
    <source>
        <dbReference type="ARBA" id="ARBA00023316"/>
    </source>
</evidence>
<evidence type="ECO:0000313" key="15">
    <source>
        <dbReference type="EMBL" id="MCW3788400.1"/>
    </source>
</evidence>
<sequence length="410" mass="45736">MLYYLFEYLEKFDFPGAGMFQYISFRSGMAVIFSLLIGTIFGKQVIKKLQKKQIGEVVRDLDLEGQYQKKGTPTMGGLIIIASILIPTLLFGKLDNVYVILMIVSTLWLGTIGFLDDYIKVFKKNKEGLAGRFKIVGQIGLGLIVGLTLYFNDSVVVREKVPNETVVVQMEDGSTEVRPVTIDVKSTKTTIPFMKNNRFDYAWFVSFMGESAASWGWVVFILAVIFIITAVSNGANMTDGLDGLATGTSAIIGTTLGILAYVSSNTVWADYLNIMYIPQSEELVIFMAAFIGATIGFLWYNSFPAQVFMGDTGSLTLGGIIAVFAIIIKTELLIPILCGIFLVENISVMMQVSWFKYTKKKYGEGRRIFKMAPLHHHYQKKGYTESKIVTRFWIVGILLAVLAIVTLKIR</sequence>
<evidence type="ECO:0000256" key="13">
    <source>
        <dbReference type="NCBIfam" id="TIGR00445"/>
    </source>
</evidence>
<evidence type="ECO:0000256" key="5">
    <source>
        <dbReference type="ARBA" id="ARBA00022692"/>
    </source>
</evidence>
<dbReference type="InterPro" id="IPR000715">
    <property type="entry name" value="Glycosyl_transferase_4"/>
</dbReference>
<dbReference type="EC" id="2.7.8.13" evidence="12 13"/>
<comment type="catalytic activity">
    <reaction evidence="12">
        <text>UDP-N-acetyl-alpha-D-muramoyl-L-alanyl-gamma-D-glutamyl-meso-2,6-diaminopimeloyl-D-alanyl-D-alanine + di-trans,octa-cis-undecaprenyl phosphate = di-trans,octa-cis-undecaprenyl diphospho-N-acetyl-alpha-D-muramoyl-L-alanyl-D-glutamyl-meso-2,6-diaminopimeloyl-D-alanyl-D-alanine + UMP</text>
        <dbReference type="Rhea" id="RHEA:28386"/>
        <dbReference type="ChEBI" id="CHEBI:57865"/>
        <dbReference type="ChEBI" id="CHEBI:60392"/>
        <dbReference type="ChEBI" id="CHEBI:61386"/>
        <dbReference type="ChEBI" id="CHEBI:61387"/>
        <dbReference type="EC" id="2.7.8.13"/>
    </reaction>
</comment>
<evidence type="ECO:0000256" key="9">
    <source>
        <dbReference type="ARBA" id="ARBA00023136"/>
    </source>
</evidence>
<feature type="transmembrane region" description="Helical" evidence="12">
    <location>
        <begin position="388"/>
        <end position="409"/>
    </location>
</feature>
<dbReference type="GO" id="GO:0008963">
    <property type="term" value="F:phospho-N-acetylmuramoyl-pentapeptide-transferase activity"/>
    <property type="evidence" value="ECO:0007669"/>
    <property type="project" value="UniProtKB-UniRule"/>
</dbReference>
<dbReference type="InterPro" id="IPR003524">
    <property type="entry name" value="PNAcMuramoyl-5peptid_Trfase"/>
</dbReference>
<keyword evidence="8 12" id="KW-1133">Transmembrane helix</keyword>
<comment type="subcellular location">
    <subcellularLocation>
        <location evidence="12">Cell membrane</location>
        <topology evidence="12">Multi-pass membrane protein</topology>
    </subcellularLocation>
    <subcellularLocation>
        <location evidence="1">Membrane</location>
        <topology evidence="1">Multi-pass membrane protein</topology>
    </subcellularLocation>
</comment>
<dbReference type="GO" id="GO:0046872">
    <property type="term" value="F:metal ion binding"/>
    <property type="evidence" value="ECO:0007669"/>
    <property type="project" value="UniProtKB-KW"/>
</dbReference>
<dbReference type="GO" id="GO:0009252">
    <property type="term" value="P:peptidoglycan biosynthetic process"/>
    <property type="evidence" value="ECO:0007669"/>
    <property type="project" value="UniProtKB-UniRule"/>
</dbReference>
<keyword evidence="6 12" id="KW-0133">Cell shape</keyword>
<evidence type="ECO:0000256" key="4">
    <source>
        <dbReference type="ARBA" id="ARBA00022679"/>
    </source>
</evidence>
<evidence type="ECO:0000313" key="16">
    <source>
        <dbReference type="Proteomes" id="UP001209229"/>
    </source>
</evidence>
<reference evidence="15" key="1">
    <citation type="submission" date="2022-10" db="EMBL/GenBank/DDBJ databases">
        <authorList>
            <person name="Yu W.X."/>
        </authorList>
    </citation>
    <scope>NUCLEOTIDE SEQUENCE</scope>
    <source>
        <strain evidence="15">AAT</strain>
    </source>
</reference>
<feature type="transmembrane region" description="Helical" evidence="12">
    <location>
        <begin position="334"/>
        <end position="357"/>
    </location>
</feature>
<dbReference type="Pfam" id="PF10555">
    <property type="entry name" value="MraY_sig1"/>
    <property type="match status" value="1"/>
</dbReference>
<evidence type="ECO:0000256" key="1">
    <source>
        <dbReference type="ARBA" id="ARBA00004141"/>
    </source>
</evidence>
<dbReference type="CDD" id="cd06852">
    <property type="entry name" value="GT_MraY"/>
    <property type="match status" value="1"/>
</dbReference>
<keyword evidence="12 14" id="KW-0479">Metal-binding</keyword>
<comment type="function">
    <text evidence="12">Catalyzes the initial step of the lipid cycle reactions in the biosynthesis of the cell wall peptidoglycan: transfers peptidoglycan precursor phospho-MurNAc-pentapeptide from UDP-MurNAc-pentapeptide onto the lipid carrier undecaprenyl phosphate, yielding undecaprenyl-pyrophosphoryl-MurNAc-pentapeptide, known as lipid I.</text>
</comment>
<feature type="transmembrane region" description="Helical" evidence="12">
    <location>
        <begin position="283"/>
        <end position="300"/>
    </location>
</feature>
<dbReference type="PANTHER" id="PTHR22926:SF5">
    <property type="entry name" value="PHOSPHO-N-ACETYLMURAMOYL-PENTAPEPTIDE-TRANSFERASE HOMOLOG"/>
    <property type="match status" value="1"/>
</dbReference>
<dbReference type="PROSITE" id="PS01348">
    <property type="entry name" value="MRAY_2"/>
    <property type="match status" value="1"/>
</dbReference>
<keyword evidence="3 12" id="KW-0132">Cell division</keyword>
<dbReference type="NCBIfam" id="TIGR00445">
    <property type="entry name" value="mraY"/>
    <property type="match status" value="1"/>
</dbReference>
<feature type="binding site" evidence="14">
    <location>
        <position position="311"/>
    </location>
    <ligand>
        <name>Mg(2+)</name>
        <dbReference type="ChEBI" id="CHEBI:18420"/>
    </ligand>
</feature>
<proteinExistence type="inferred from homology"/>
<dbReference type="GO" id="GO:0071555">
    <property type="term" value="P:cell wall organization"/>
    <property type="evidence" value="ECO:0007669"/>
    <property type="project" value="UniProtKB-KW"/>
</dbReference>
<keyword evidence="12" id="KW-1003">Cell membrane</keyword>
<dbReference type="HAMAP" id="MF_00038">
    <property type="entry name" value="MraY"/>
    <property type="match status" value="1"/>
</dbReference>
<evidence type="ECO:0000256" key="3">
    <source>
        <dbReference type="ARBA" id="ARBA00022618"/>
    </source>
</evidence>
<dbReference type="Pfam" id="PF00953">
    <property type="entry name" value="Glycos_transf_4"/>
    <property type="match status" value="1"/>
</dbReference>
<evidence type="ECO:0000256" key="14">
    <source>
        <dbReference type="PIRSR" id="PIRSR600715-1"/>
    </source>
</evidence>
<dbReference type="EMBL" id="JAPDPJ010000052">
    <property type="protein sequence ID" value="MCW3788400.1"/>
    <property type="molecule type" value="Genomic_DNA"/>
</dbReference>
<keyword evidence="16" id="KW-1185">Reference proteome</keyword>
<keyword evidence="4 12" id="KW-0808">Transferase</keyword>
<dbReference type="Proteomes" id="UP001209229">
    <property type="component" value="Unassembled WGS sequence"/>
</dbReference>
<evidence type="ECO:0000256" key="12">
    <source>
        <dbReference type="HAMAP-Rule" id="MF_00038"/>
    </source>
</evidence>
<keyword evidence="7 12" id="KW-0573">Peptidoglycan synthesis</keyword>
<gene>
    <name evidence="12 15" type="primary">mraY</name>
    <name evidence="15" type="ORF">OM075_18170</name>
</gene>
<dbReference type="RefSeq" id="WP_301191960.1">
    <property type="nucleotide sequence ID" value="NZ_JAPDPJ010000052.1"/>
</dbReference>
<comment type="cofactor">
    <cofactor evidence="12 14">
        <name>Mg(2+)</name>
        <dbReference type="ChEBI" id="CHEBI:18420"/>
    </cofactor>
</comment>
<keyword evidence="9 12" id="KW-0472">Membrane</keyword>
<organism evidence="15 16">
    <name type="scientific">Plebeiibacterium sediminum</name>
    <dbReference type="NCBI Taxonomy" id="2992112"/>
    <lineage>
        <taxon>Bacteria</taxon>
        <taxon>Pseudomonadati</taxon>
        <taxon>Bacteroidota</taxon>
        <taxon>Bacteroidia</taxon>
        <taxon>Marinilabiliales</taxon>
        <taxon>Marinilabiliaceae</taxon>
        <taxon>Plebeiibacterium</taxon>
    </lineage>
</organism>
<keyword evidence="10 12" id="KW-0131">Cell cycle</keyword>
<feature type="transmembrane region" description="Helical" evidence="12">
    <location>
        <begin position="74"/>
        <end position="91"/>
    </location>
</feature>
<feature type="transmembrane region" description="Helical" evidence="12">
    <location>
        <begin position="135"/>
        <end position="152"/>
    </location>
</feature>
<dbReference type="PROSITE" id="PS01347">
    <property type="entry name" value="MRAY_1"/>
    <property type="match status" value="1"/>
</dbReference>
<dbReference type="PANTHER" id="PTHR22926">
    <property type="entry name" value="PHOSPHO-N-ACETYLMURAMOYL-PENTAPEPTIDE-TRANSFERASE"/>
    <property type="match status" value="1"/>
</dbReference>